<dbReference type="eggNOG" id="ENOG50346B4">
    <property type="taxonomic scope" value="Bacteria"/>
</dbReference>
<dbReference type="AlphaFoldDB" id="D9SHE2"/>
<dbReference type="OrthoDB" id="9154408at2"/>
<organism evidence="1 2">
    <name type="scientific">Gallionella capsiferriformans (strain ES-2)</name>
    <name type="common">Gallionella ferruginea capsiferriformans (strain ES-2)</name>
    <dbReference type="NCBI Taxonomy" id="395494"/>
    <lineage>
        <taxon>Bacteria</taxon>
        <taxon>Pseudomonadati</taxon>
        <taxon>Pseudomonadota</taxon>
        <taxon>Betaproteobacteria</taxon>
        <taxon>Nitrosomonadales</taxon>
        <taxon>Gallionellaceae</taxon>
        <taxon>Gallionella</taxon>
    </lineage>
</organism>
<evidence type="ECO:0000313" key="1">
    <source>
        <dbReference type="EMBL" id="ADL55939.1"/>
    </source>
</evidence>
<reference evidence="1 2" key="1">
    <citation type="submission" date="2010-08" db="EMBL/GenBank/DDBJ databases">
        <title>Complete sequence of Gallionella capsiferriformans ES-2.</title>
        <authorList>
            <consortium name="US DOE Joint Genome Institute"/>
            <person name="Lucas S."/>
            <person name="Copeland A."/>
            <person name="Lapidus A."/>
            <person name="Cheng J.-F."/>
            <person name="Bruce D."/>
            <person name="Goodwin L."/>
            <person name="Pitluck S."/>
            <person name="Chertkov O."/>
            <person name="Davenport K.W."/>
            <person name="Detter J.C."/>
            <person name="Han C."/>
            <person name="Tapia R."/>
            <person name="Land M."/>
            <person name="Hauser L."/>
            <person name="Chang Y.-J."/>
            <person name="Jeffries C."/>
            <person name="Kyrpides N."/>
            <person name="Ivanova N."/>
            <person name="Mikhailova N."/>
            <person name="Shelobolina E.S."/>
            <person name="Picardal F."/>
            <person name="Roden E."/>
            <person name="Emerson D."/>
            <person name="Woyke T."/>
        </authorList>
    </citation>
    <scope>NUCLEOTIDE SEQUENCE [LARGE SCALE GENOMIC DNA]</scope>
    <source>
        <strain evidence="1 2">ES-2</strain>
    </source>
</reference>
<dbReference type="KEGG" id="gca:Galf_1933"/>
<dbReference type="HOGENOM" id="CLU_1756178_0_0_4"/>
<protein>
    <submittedName>
        <fullName evidence="1">Uncharacterized protein</fullName>
    </submittedName>
</protein>
<accession>D9SHE2</accession>
<dbReference type="STRING" id="395494.Galf_1933"/>
<keyword evidence="2" id="KW-1185">Reference proteome</keyword>
<proteinExistence type="predicted"/>
<dbReference type="EMBL" id="CP002159">
    <property type="protein sequence ID" value="ADL55939.1"/>
    <property type="molecule type" value="Genomic_DNA"/>
</dbReference>
<dbReference type="RefSeq" id="WP_013293872.1">
    <property type="nucleotide sequence ID" value="NC_014394.1"/>
</dbReference>
<dbReference type="Proteomes" id="UP000001235">
    <property type="component" value="Chromosome"/>
</dbReference>
<gene>
    <name evidence="1" type="ordered locus">Galf_1933</name>
</gene>
<name>D9SHE2_GALCS</name>
<evidence type="ECO:0000313" key="2">
    <source>
        <dbReference type="Proteomes" id="UP000001235"/>
    </source>
</evidence>
<sequence>MSKKVLLARPHAFIVAEMRPFLERTGYLPIRLESLDDIDPGKLGSFSGAIISMAVVSSIPAKPGEVFAALRKRYPSLPVIFAGLTEFDSTLPSIQRIVHTLHPDAAILPFDASTEKHPRLGERDVFLFLNKEDIASNTAESILRRHFR</sequence>